<gene>
    <name evidence="1" type="ORF">QAD02_019890</name>
</gene>
<name>A0ACC2PKV4_9HYME</name>
<evidence type="ECO:0000313" key="2">
    <source>
        <dbReference type="Proteomes" id="UP001239111"/>
    </source>
</evidence>
<reference evidence="1" key="1">
    <citation type="submission" date="2023-04" db="EMBL/GenBank/DDBJ databases">
        <title>A chromosome-level genome assembly of the parasitoid wasp Eretmocerus hayati.</title>
        <authorList>
            <person name="Zhong Y."/>
            <person name="Liu S."/>
            <person name="Liu Y."/>
        </authorList>
    </citation>
    <scope>NUCLEOTIDE SEQUENCE</scope>
    <source>
        <strain evidence="1">ZJU_SS_LIU_2023</strain>
    </source>
</reference>
<dbReference type="EMBL" id="CM056741">
    <property type="protein sequence ID" value="KAJ8684098.1"/>
    <property type="molecule type" value="Genomic_DNA"/>
</dbReference>
<keyword evidence="2" id="KW-1185">Reference proteome</keyword>
<protein>
    <submittedName>
        <fullName evidence="1">Uncharacterized protein</fullName>
    </submittedName>
</protein>
<accession>A0ACC2PKV4</accession>
<evidence type="ECO:0000313" key="1">
    <source>
        <dbReference type="EMBL" id="KAJ8684098.1"/>
    </source>
</evidence>
<proteinExistence type="predicted"/>
<dbReference type="Proteomes" id="UP001239111">
    <property type="component" value="Chromosome 1"/>
</dbReference>
<organism evidence="1 2">
    <name type="scientific">Eretmocerus hayati</name>
    <dbReference type="NCBI Taxonomy" id="131215"/>
    <lineage>
        <taxon>Eukaryota</taxon>
        <taxon>Metazoa</taxon>
        <taxon>Ecdysozoa</taxon>
        <taxon>Arthropoda</taxon>
        <taxon>Hexapoda</taxon>
        <taxon>Insecta</taxon>
        <taxon>Pterygota</taxon>
        <taxon>Neoptera</taxon>
        <taxon>Endopterygota</taxon>
        <taxon>Hymenoptera</taxon>
        <taxon>Apocrita</taxon>
        <taxon>Proctotrupomorpha</taxon>
        <taxon>Chalcidoidea</taxon>
        <taxon>Aphelinidae</taxon>
        <taxon>Aphelininae</taxon>
        <taxon>Eretmocerus</taxon>
    </lineage>
</organism>
<comment type="caution">
    <text evidence="1">The sequence shown here is derived from an EMBL/GenBank/DDBJ whole genome shotgun (WGS) entry which is preliminary data.</text>
</comment>
<sequence length="223" mass="25291">MIKQGPIAVRRAGETDSDFSFRIHCLAFDNDVAKKETYYCRDQDSVKDDCTSLMHELDSVIKLLKERSKKEVHRSVNTSMRYFGEPGSRTCWHVGNSDLKSCNCFLGGCETCWAMIDSVDYPKLVEYLKKHGKNIKGCGPFHENSVSIDPRSLQKRGIKVRYSVQRPGDFVLIGPGFLHAVMNVGFNDATAMNVITWAVAHNEDITRKYCNVCSEEEIGRKPR</sequence>